<keyword evidence="2 7" id="KW-0812">Transmembrane</keyword>
<organism evidence="11 12">
    <name type="scientific">Triparma strigata</name>
    <dbReference type="NCBI Taxonomy" id="1606541"/>
    <lineage>
        <taxon>Eukaryota</taxon>
        <taxon>Sar</taxon>
        <taxon>Stramenopiles</taxon>
        <taxon>Ochrophyta</taxon>
        <taxon>Bolidophyceae</taxon>
        <taxon>Parmales</taxon>
        <taxon>Triparmaceae</taxon>
        <taxon>Triparma</taxon>
    </lineage>
</organism>
<dbReference type="SMART" id="SM01411">
    <property type="entry name" value="Ephrin_rec_like"/>
    <property type="match status" value="8"/>
</dbReference>
<dbReference type="InterPro" id="IPR013783">
    <property type="entry name" value="Ig-like_fold"/>
</dbReference>
<dbReference type="Pfam" id="PF07699">
    <property type="entry name" value="Ephrin_rec_like"/>
    <property type="match status" value="1"/>
</dbReference>
<comment type="caution">
    <text evidence="11">The sequence shown here is derived from an EMBL/GenBank/DDBJ whole genome shotgun (WGS) entry which is preliminary data.</text>
</comment>
<dbReference type="PANTHER" id="PTHR46730">
    <property type="entry name" value="POLYCYSTIN-1"/>
    <property type="match status" value="1"/>
</dbReference>
<feature type="domain" description="PKD/REJ-like" evidence="9">
    <location>
        <begin position="1473"/>
        <end position="1889"/>
    </location>
</feature>
<evidence type="ECO:0000256" key="8">
    <source>
        <dbReference type="SAM" id="SignalP"/>
    </source>
</evidence>
<keyword evidence="3" id="KW-0677">Repeat</keyword>
<feature type="transmembrane region" description="Helical" evidence="7">
    <location>
        <begin position="2989"/>
        <end position="3008"/>
    </location>
</feature>
<dbReference type="SUPFAM" id="SSF57184">
    <property type="entry name" value="Growth factor receptor domain"/>
    <property type="match status" value="2"/>
</dbReference>
<feature type="transmembrane region" description="Helical" evidence="7">
    <location>
        <begin position="2652"/>
        <end position="2673"/>
    </location>
</feature>
<dbReference type="GO" id="GO:0005886">
    <property type="term" value="C:plasma membrane"/>
    <property type="evidence" value="ECO:0007669"/>
    <property type="project" value="TreeGrafter"/>
</dbReference>
<keyword evidence="5 7" id="KW-0472">Membrane</keyword>
<evidence type="ECO:0000313" key="12">
    <source>
        <dbReference type="Proteomes" id="UP001165085"/>
    </source>
</evidence>
<comment type="subcellular location">
    <subcellularLocation>
        <location evidence="1">Membrane</location>
    </subcellularLocation>
</comment>
<dbReference type="OrthoDB" id="196747at2759"/>
<evidence type="ECO:0000256" key="7">
    <source>
        <dbReference type="SAM" id="Phobius"/>
    </source>
</evidence>
<dbReference type="EMBL" id="BRXY01000199">
    <property type="protein sequence ID" value="GMH76649.1"/>
    <property type="molecule type" value="Genomic_DNA"/>
</dbReference>
<proteinExistence type="predicted"/>
<feature type="signal peptide" evidence="8">
    <location>
        <begin position="1"/>
        <end position="23"/>
    </location>
</feature>
<feature type="transmembrane region" description="Helical" evidence="7">
    <location>
        <begin position="3111"/>
        <end position="3135"/>
    </location>
</feature>
<accession>A0A9W7ARZ4</accession>
<evidence type="ECO:0000313" key="11">
    <source>
        <dbReference type="EMBL" id="GMH76649.1"/>
    </source>
</evidence>
<evidence type="ECO:0000256" key="4">
    <source>
        <dbReference type="ARBA" id="ARBA00022989"/>
    </source>
</evidence>
<evidence type="ECO:0000256" key="1">
    <source>
        <dbReference type="ARBA" id="ARBA00004370"/>
    </source>
</evidence>
<evidence type="ECO:0000256" key="3">
    <source>
        <dbReference type="ARBA" id="ARBA00022737"/>
    </source>
</evidence>
<feature type="region of interest" description="Disordered" evidence="6">
    <location>
        <begin position="533"/>
        <end position="557"/>
    </location>
</feature>
<dbReference type="GO" id="GO:0006816">
    <property type="term" value="P:calcium ion transport"/>
    <property type="evidence" value="ECO:0007669"/>
    <property type="project" value="TreeGrafter"/>
</dbReference>
<evidence type="ECO:0000259" key="9">
    <source>
        <dbReference type="Pfam" id="PF02010"/>
    </source>
</evidence>
<dbReference type="InterPro" id="IPR002859">
    <property type="entry name" value="PKD/REJ-like"/>
</dbReference>
<feature type="region of interest" description="Disordered" evidence="6">
    <location>
        <begin position="27"/>
        <end position="78"/>
    </location>
</feature>
<evidence type="ECO:0000256" key="5">
    <source>
        <dbReference type="ARBA" id="ARBA00023136"/>
    </source>
</evidence>
<feature type="transmembrane region" description="Helical" evidence="7">
    <location>
        <begin position="3155"/>
        <end position="3175"/>
    </location>
</feature>
<keyword evidence="4 7" id="KW-1133">Transmembrane helix</keyword>
<feature type="compositionally biased region" description="Basic and acidic residues" evidence="6">
    <location>
        <begin position="3220"/>
        <end position="3239"/>
    </location>
</feature>
<feature type="transmembrane region" description="Helical" evidence="7">
    <location>
        <begin position="2945"/>
        <end position="2969"/>
    </location>
</feature>
<name>A0A9W7ARZ4_9STRA</name>
<evidence type="ECO:0000256" key="2">
    <source>
        <dbReference type="ARBA" id="ARBA00022692"/>
    </source>
</evidence>
<feature type="chain" id="PRO_5040910529" description="Tyrosine-protein kinase ephrin type A/B receptor-like domain-containing protein" evidence="8">
    <location>
        <begin position="24"/>
        <end position="3294"/>
    </location>
</feature>
<dbReference type="InterPro" id="IPR011641">
    <property type="entry name" value="Tyr-kin_ephrin_A/B_rcpt-like"/>
</dbReference>
<feature type="transmembrane region" description="Helical" evidence="7">
    <location>
        <begin position="2578"/>
        <end position="2596"/>
    </location>
</feature>
<evidence type="ECO:0000259" key="10">
    <source>
        <dbReference type="Pfam" id="PF07699"/>
    </source>
</evidence>
<keyword evidence="8" id="KW-0732">Signal</keyword>
<evidence type="ECO:0000256" key="6">
    <source>
        <dbReference type="SAM" id="MobiDB-lite"/>
    </source>
</evidence>
<feature type="compositionally biased region" description="Low complexity" evidence="6">
    <location>
        <begin position="533"/>
        <end position="548"/>
    </location>
</feature>
<reference evidence="12" key="1">
    <citation type="journal article" date="2023" name="Commun. Biol.">
        <title>Genome analysis of Parmales, the sister group of diatoms, reveals the evolutionary specialization of diatoms from phago-mixotrophs to photoautotrophs.</title>
        <authorList>
            <person name="Ban H."/>
            <person name="Sato S."/>
            <person name="Yoshikawa S."/>
            <person name="Yamada K."/>
            <person name="Nakamura Y."/>
            <person name="Ichinomiya M."/>
            <person name="Sato N."/>
            <person name="Blanc-Mathieu R."/>
            <person name="Endo H."/>
            <person name="Kuwata A."/>
            <person name="Ogata H."/>
        </authorList>
    </citation>
    <scope>NUCLEOTIDE SEQUENCE [LARGE SCALE GENOMIC DNA]</scope>
    <source>
        <strain evidence="12">NIES 3701</strain>
    </source>
</reference>
<keyword evidence="12" id="KW-1185">Reference proteome</keyword>
<dbReference type="InterPro" id="IPR009030">
    <property type="entry name" value="Growth_fac_rcpt_cys_sf"/>
</dbReference>
<evidence type="ECO:0008006" key="13">
    <source>
        <dbReference type="Google" id="ProtNLM"/>
    </source>
</evidence>
<dbReference type="GO" id="GO:0005261">
    <property type="term" value="F:monoatomic cation channel activity"/>
    <property type="evidence" value="ECO:0007669"/>
    <property type="project" value="TreeGrafter"/>
</dbReference>
<feature type="region of interest" description="Disordered" evidence="6">
    <location>
        <begin position="3214"/>
        <end position="3270"/>
    </location>
</feature>
<dbReference type="PANTHER" id="PTHR46730:SF1">
    <property type="entry name" value="PLAT DOMAIN-CONTAINING PROTEIN"/>
    <property type="match status" value="1"/>
</dbReference>
<feature type="compositionally biased region" description="Acidic residues" evidence="6">
    <location>
        <begin position="33"/>
        <end position="44"/>
    </location>
</feature>
<dbReference type="Gene3D" id="2.60.40.10">
    <property type="entry name" value="Immunoglobulins"/>
    <property type="match status" value="1"/>
</dbReference>
<dbReference type="Proteomes" id="UP001165085">
    <property type="component" value="Unassembled WGS sequence"/>
</dbReference>
<protein>
    <recommendedName>
        <fullName evidence="13">Tyrosine-protein kinase ephrin type A/B receptor-like domain-containing protein</fullName>
    </recommendedName>
</protein>
<feature type="compositionally biased region" description="Low complexity" evidence="6">
    <location>
        <begin position="56"/>
        <end position="78"/>
    </location>
</feature>
<gene>
    <name evidence="11" type="ORF">TrST_g346</name>
</gene>
<sequence length="3294" mass="352991">MASRQLIFLALLLLVLLPRNVDGISRRLPSCEEAPDDPACEDSEGGGYMDDPTEIPTDFPTISPTSSPTNSPTTSPTVTPCPAGSYFDRTMCKPCSTLGVGYYRSLIDPQDTCQLCESGFTNNAQMDGCDSCSVGKYGLRSVPGVCRSCPTNSTSVSQVADDDNEGCDCYSGYRNELGVDDVPDSYGVFNLICKPCPPGRYGADCAGMCNNGHSTSTSEISTSETSCEACAVGSYSEQELVEWISGYTMKCKQCEIYKAHTTTDGKGKHYWGEGAHPCGCEPGYSYNADGECIECSSNSYQSLIGQALCQPCPAASTSSTGASRCTCDAVGHHMSITIDELGEVALCEPCSPGSFYDSATESCVSCGAGTFTDASASTSCTSCDPDTWSNPGSSACEPCPEGSSTNGLSGQRFEGCLCSSGHGIDLTLKPPVCSQCTVGTYSSAAMQLCEACPLGHAVNLHGASACDECEAGKSQSLTGQTHCADCGLEKFSEIAGSFVCDSCPDDSTWPGSALLTSSSMYDCACSDGKEITPPDLSSPSPSPGVGPSIDLGGGSTESPSSGYTCTACPAGKSKSGGNNTCVSCAEGKFADSQGLSTCSMCDENSYATGQGNLACTTCPEGSSANTYPATSVYQCVCGDGQEIKSLAGSATYQCGSCPAGKYSNSKSAQLEIGCATCPENEIAPNPGSHTCSPCTSPLVHNANYTKCVLARPEDVVPFANISLGDQATGHSVKMYFKDFTHVGLLWCKATDLGDYFSFAQYDGLPYLEQRGEYDPHSSSAITNRSHAHIKEYGQVTHIETTADTPTITFAGLASFSIFDISCFLEYLDSSSGTDVYKNSKVAYEGMVSTLPGYPLVLHDSCNRNTSNTAATLNFAASPVAGTAYFYALEASSTYNPYADYVNGSIAFPTASEMKANGVSKFVEPITPTLWGDGSFPDEVEQTGPLSYCVYPHRDGVVSETESEGGKDGSGYALLNYEAYYQVTISDLKPLTTYHILFWSEDDQEPRDFHPEVFEIYSGRGDDLEYKPLFPTIQTGCCGFISLAQGFGISLRATVTSSLLTFELSQHPTQSVQVMALAYYFIHDSNTPCSPEGFQAKLSEGEGVGYLDVTSTALSSRVFNFTSNKDTSLEASFTATFQEAGCGIVVFQYVGSSVDEYGASSKGRGDDDMPTIDAGGDFSFTKSDETIATFVIESAGAPPAAPALSSVIFSQNGDKLIVDFVEATDIGSTTFNLTTLYSEFDCNSVLTIQGTDEGATCQFISSTCLQVTLPSTSSTVPGSDIAVNANKIYAVCMVGVDCSSSTNAEPLVTTIGLPESPLTPVVTVSGPLSISRCGDIRLDASTSFGNGGRDWLSFSWSFSASASDTSGVTSVVDAANSADAFDPVLTIPNANLRQGQQYSFQLTLTNFLSQTSSLTNYFVVSVADNSVPTVTIEGDSYRYISRSEEISLFASGEAASCGDELKIIPAAQYLWSNSYGLEQTSADLRYFKVPAFTLTPGQVYTFTVLVTDSDALTNTASIQVEVEEGDLVAKITGGGRSVGATSSVTLSGASSFDTDYPERRGTADGFAYSWTCLESSPSYGAACTGLSDSSGESLSLDSTALNDLLGSTLDTITLLFTLQFTTTDSADTRYSELSTFITIERVDPPEVSITPIYVVKVNPSKKLQIKGSIETDSTNAVAAFWECEQIEYLDELSASPTSLVVPASSIATTVPFNLILPSGSLAGATYDFRLVAGFDGVSSSPQGQAQISIVVNSPPSAGSVSVSNSDGGNTGTALQTEFSIRAQNWVDDASDLPFTYSLFYRVTGATDETQITVDSASAIKDAVLLPVGGGNASSVVVTAKVADKYGSFGEASALAVVKAPQLTLEDMGTLTEQLTEDALAKGDTELVFQVLESSTSILNSVNCSLAPDCAGLNRLECEVGETSHACGKCLSGFVVENSGKGTSLPGNSQCKIKSASCENGVVDGDETDIDCGGSCGPCGVGKACSLDADCYFEVCGDADICVAPQKNCVDNCNQRGSCVAKDYNGKAMAAQSCTEDVICRVSCSCDDGYFGDGCEKDAGEQQEVVKQRRNMLKTLKNVTKLQDVSSEAINQQASSIKSLVERVDELDDDSKELAVSLVEDIAAGCKSAVEGGGSLEQSTANYIGETVSSLMQVSSDDETSDQAELISNAIDSLAEAQITSLFVGEEPLVVVTENLKVSSEKVTLSNMPGKSFATPTSEEDEAKGIKPPQLTMPQSGLDGYFDDDCNVGVSVAELGNLARSDNSSLDTTVMRLGLGCYKVAGSSRRRATSWWQGGEKGAQGRHLMTDSSVIVVLQNTDGGGGGASGEDGEDGVVLGVGGENFVDCEWDEYKSMTCPGNSSSFPVCSGIKGNTTITCPDSSAPSCGISTTDTSWNSSSCVVISSSSDNVTCSCDVLGRLSDGDAGSSTSRRLNTIYDDQQSSEVGSTENIDFAGLFTGIVGQFFNTWKGASALSWQMVEQNIVVFATISVLLVGAFLMCVRGKIRDKYDEIRDKNQKEIEFLSRGMTEEDKYEYILSKSTPIFVQYMDNLWMNIKTQIGRRHDLSSTVFYYSPIKSRPQRVALLISTLLGMMFAESVLFDLAYPDYDPVCASLQTSEACLEPKSLLNTENDKCSWVRESQQCMFLEPEASLVSTMGIAIMACIVTSPLGVILVLIFNETIFPPTSGSMRAEARAMKFEREFKKKERGGAVADLTWDAFGDEEGSKFEMQDVDLSRDNSHKQVISDDEYLKRVQHQRVGGIGSDLEEDEEVKQMRADMEVTGCKKLVRDFCCCWTCCKKTTFDLRVEAEVSKALLAVKSRRKELEETVDRLKARAKQGDVSATVPLESAEVRLKVFRENWHLNEEKGGCGRRGYKTSLRYKVKHKVREDLRLADAIEKEFEDLETDVKEVRLLEYARMMKLSKIERKIYFQNRLIFENELPSVQRFKKFVGWIVIVSYCLGCGLYICLFGARVGATTCNTWLISFTLATLQDMFLYVPLKIMFMNVYLPGLISKRLKSIADPSDAENFQFTAFMPENASVYVAMNHPELDASNLVLSRGRAAQDDVEAHYDARHEAAMSPKSRRQGLKGFKMNTGIAVTKVKALRMYTSKGLSKFGLFFFAAFVLLPEFVQVSILDVVIPTAIGSFVYGNYQLYKLREWSPFTLDLVLILLIGGTVWWIRHRRHRHKLRKDHKEHVKKFRNSVVLELASVQLQSKPGQSIKKGNIKEERRRLSVQTEKEKKSLSDFSFPPTPKSPGDEEGGNVASPIHAKGRKKFAKGGQGLFAMVPLNSPGSRQVQL</sequence>
<feature type="region of interest" description="Disordered" evidence="6">
    <location>
        <begin position="2207"/>
        <end position="2230"/>
    </location>
</feature>
<feature type="transmembrane region" description="Helical" evidence="7">
    <location>
        <begin position="2479"/>
        <end position="2497"/>
    </location>
</feature>
<dbReference type="Pfam" id="PF02010">
    <property type="entry name" value="REJ"/>
    <property type="match status" value="1"/>
</dbReference>
<feature type="domain" description="Tyrosine-protein kinase ephrin type A/B receptor-like" evidence="10">
    <location>
        <begin position="587"/>
        <end position="635"/>
    </location>
</feature>
<dbReference type="Gene3D" id="2.10.50.10">
    <property type="entry name" value="Tumor Necrosis Factor Receptor, subunit A, domain 2"/>
    <property type="match status" value="1"/>
</dbReference>